<evidence type="ECO:0000256" key="11">
    <source>
        <dbReference type="ARBA" id="ARBA00023146"/>
    </source>
</evidence>
<feature type="binding site" evidence="12">
    <location>
        <position position="233"/>
    </location>
    <ligand>
        <name>Zn(2+)</name>
        <dbReference type="ChEBI" id="CHEBI:29105"/>
    </ligand>
</feature>
<feature type="short sequence motif" description="'HIGH' region" evidence="12">
    <location>
        <begin position="30"/>
        <end position="40"/>
    </location>
</feature>
<sequence>MLTLHNTLTGHKDAFQPLDPQRVTLYVCGPTVYNYVHIGNARPVVVFDVLYRLLSRLYPKVVYARNITDIDDKIITACAETGEPMTALTERFTDAFREDMAALNTLQPDIVPKATDHIGEMTAMIETLIAKGHAYEADGHVLFAVESMPDYGKLSGRNLEDMRAGARVEVADYKRHPGDFVLWKPSSDDQPGWESPWGRGRPGWHIECSAMIHKHLGDVIDIHGGGQDLIFPHHENEIAQGCCAHGTEYVRYWMHNGYINIDGEKMSKSLGNFRLVRDLLEKFPGEVLRFALLSSHYRSPLNFSAELLEQAESSLDSLYYALLGRGETVHADPDFRLPEDHPVLTALLDDLNTSEAISALHAVAARLNKAALEEKPTLKAELQAAAQLLGLLEADPSAWFQDKKAGDDGLDNATIDGLVAERTQAKKDKNFARADEIRDQLKDAGIQLEDTREGTRWTRG</sequence>
<feature type="binding site" evidence="12">
    <location>
        <position position="268"/>
    </location>
    <ligand>
        <name>ATP</name>
        <dbReference type="ChEBI" id="CHEBI:30616"/>
    </ligand>
</feature>
<dbReference type="EMBL" id="ARXR01000007">
    <property type="protein sequence ID" value="MBF5052584.1"/>
    <property type="molecule type" value="Genomic_DNA"/>
</dbReference>
<proteinExistence type="inferred from homology"/>
<keyword evidence="10 12" id="KW-0648">Protein biosynthesis</keyword>
<keyword evidence="6 12" id="KW-0479">Metal-binding</keyword>
<dbReference type="Gene3D" id="1.20.120.1910">
    <property type="entry name" value="Cysteine-tRNA ligase, C-terminal anti-codon recognition domain"/>
    <property type="match status" value="1"/>
</dbReference>
<evidence type="ECO:0000256" key="9">
    <source>
        <dbReference type="ARBA" id="ARBA00022840"/>
    </source>
</evidence>
<reference evidence="14 15" key="1">
    <citation type="submission" date="2012-09" db="EMBL/GenBank/DDBJ databases">
        <title>Genome Sequence of alkane-degrading Bacterium Alcanivorax venustensis ISO4.</title>
        <authorList>
            <person name="Lai Q."/>
            <person name="Shao Z."/>
        </authorList>
    </citation>
    <scope>NUCLEOTIDE SEQUENCE [LARGE SCALE GENOMIC DNA]</scope>
    <source>
        <strain evidence="14 15">ISO4</strain>
    </source>
</reference>
<dbReference type="Pfam" id="PF09190">
    <property type="entry name" value="DALR_2"/>
    <property type="match status" value="1"/>
</dbReference>
<keyword evidence="4 12" id="KW-0963">Cytoplasm</keyword>
<accession>A0ABS0AFA8</accession>
<feature type="binding site" evidence="12">
    <location>
        <position position="28"/>
    </location>
    <ligand>
        <name>Zn(2+)</name>
        <dbReference type="ChEBI" id="CHEBI:29105"/>
    </ligand>
</feature>
<dbReference type="SUPFAM" id="SSF47323">
    <property type="entry name" value="Anticodon-binding domain of a subclass of class I aminoacyl-tRNA synthetases"/>
    <property type="match status" value="1"/>
</dbReference>
<gene>
    <name evidence="12 14" type="primary">cysS</name>
    <name evidence="14" type="ORF">ISO4_01186</name>
</gene>
<dbReference type="CDD" id="cd07963">
    <property type="entry name" value="Anticodon_Ia_Cys"/>
    <property type="match status" value="1"/>
</dbReference>
<dbReference type="InterPro" id="IPR009080">
    <property type="entry name" value="tRNAsynth_Ia_anticodon-bd"/>
</dbReference>
<comment type="caution">
    <text evidence="14">The sequence shown here is derived from an EMBL/GenBank/DDBJ whole genome shotgun (WGS) entry which is preliminary data.</text>
</comment>
<keyword evidence="5 12" id="KW-0436">Ligase</keyword>
<dbReference type="InterPro" id="IPR032678">
    <property type="entry name" value="tRNA-synt_1_cat_dom"/>
</dbReference>
<evidence type="ECO:0000313" key="14">
    <source>
        <dbReference type="EMBL" id="MBF5052584.1"/>
    </source>
</evidence>
<dbReference type="GeneID" id="99765764"/>
<evidence type="ECO:0000256" key="8">
    <source>
        <dbReference type="ARBA" id="ARBA00022833"/>
    </source>
</evidence>
<dbReference type="CDD" id="cd00672">
    <property type="entry name" value="CysRS_core"/>
    <property type="match status" value="1"/>
</dbReference>
<dbReference type="InterPro" id="IPR015803">
    <property type="entry name" value="Cys-tRNA-ligase"/>
</dbReference>
<feature type="binding site" evidence="12">
    <location>
        <position position="237"/>
    </location>
    <ligand>
        <name>Zn(2+)</name>
        <dbReference type="ChEBI" id="CHEBI:29105"/>
    </ligand>
</feature>
<feature type="short sequence motif" description="'KMSKS' region" evidence="12">
    <location>
        <begin position="265"/>
        <end position="269"/>
    </location>
</feature>
<evidence type="ECO:0000256" key="3">
    <source>
        <dbReference type="ARBA" id="ARBA00011245"/>
    </source>
</evidence>
<evidence type="ECO:0000256" key="12">
    <source>
        <dbReference type="HAMAP-Rule" id="MF_00041"/>
    </source>
</evidence>
<evidence type="ECO:0000256" key="10">
    <source>
        <dbReference type="ARBA" id="ARBA00022917"/>
    </source>
</evidence>
<name>A0ABS0AFA8_9GAMM</name>
<keyword evidence="7 12" id="KW-0547">Nucleotide-binding</keyword>
<dbReference type="Pfam" id="PF01406">
    <property type="entry name" value="tRNA-synt_1e"/>
    <property type="match status" value="1"/>
</dbReference>
<evidence type="ECO:0000256" key="7">
    <source>
        <dbReference type="ARBA" id="ARBA00022741"/>
    </source>
</evidence>
<evidence type="ECO:0000256" key="6">
    <source>
        <dbReference type="ARBA" id="ARBA00022723"/>
    </source>
</evidence>
<evidence type="ECO:0000256" key="1">
    <source>
        <dbReference type="ARBA" id="ARBA00004496"/>
    </source>
</evidence>
<dbReference type="PANTHER" id="PTHR10890">
    <property type="entry name" value="CYSTEINYL-TRNA SYNTHETASE"/>
    <property type="match status" value="1"/>
</dbReference>
<dbReference type="InterPro" id="IPR024909">
    <property type="entry name" value="Cys-tRNA/MSH_ligase"/>
</dbReference>
<dbReference type="GO" id="GO:0004817">
    <property type="term" value="F:cysteine-tRNA ligase activity"/>
    <property type="evidence" value="ECO:0007669"/>
    <property type="project" value="UniProtKB-EC"/>
</dbReference>
<keyword evidence="11 12" id="KW-0030">Aminoacyl-tRNA synthetase</keyword>
<organism evidence="14 15">
    <name type="scientific">Alloalcanivorax venustensis ISO4</name>
    <dbReference type="NCBI Taxonomy" id="1177184"/>
    <lineage>
        <taxon>Bacteria</taxon>
        <taxon>Pseudomonadati</taxon>
        <taxon>Pseudomonadota</taxon>
        <taxon>Gammaproteobacteria</taxon>
        <taxon>Oceanospirillales</taxon>
        <taxon>Alcanivoracaceae</taxon>
        <taxon>Alloalcanivorax</taxon>
    </lineage>
</organism>
<feature type="binding site" evidence="12">
    <location>
        <position position="208"/>
    </location>
    <ligand>
        <name>Zn(2+)</name>
        <dbReference type="ChEBI" id="CHEBI:29105"/>
    </ligand>
</feature>
<dbReference type="SMART" id="SM00840">
    <property type="entry name" value="DALR_2"/>
    <property type="match status" value="1"/>
</dbReference>
<dbReference type="InterPro" id="IPR015273">
    <property type="entry name" value="Cys-tRNA-synt_Ia_DALR"/>
</dbReference>
<comment type="cofactor">
    <cofactor evidence="12">
        <name>Zn(2+)</name>
        <dbReference type="ChEBI" id="CHEBI:29105"/>
    </cofactor>
    <text evidence="12">Binds 1 zinc ion per subunit.</text>
</comment>
<keyword evidence="8 12" id="KW-0862">Zinc</keyword>
<comment type="subcellular location">
    <subcellularLocation>
        <location evidence="1 12">Cytoplasm</location>
    </subcellularLocation>
</comment>
<evidence type="ECO:0000313" key="15">
    <source>
        <dbReference type="Proteomes" id="UP000644441"/>
    </source>
</evidence>
<comment type="similarity">
    <text evidence="2 12">Belongs to the class-I aminoacyl-tRNA synthetase family.</text>
</comment>
<dbReference type="SUPFAM" id="SSF52374">
    <property type="entry name" value="Nucleotidylyl transferase"/>
    <property type="match status" value="1"/>
</dbReference>
<dbReference type="InterPro" id="IPR014729">
    <property type="entry name" value="Rossmann-like_a/b/a_fold"/>
</dbReference>
<evidence type="ECO:0000256" key="2">
    <source>
        <dbReference type="ARBA" id="ARBA00005594"/>
    </source>
</evidence>
<dbReference type="PRINTS" id="PR00983">
    <property type="entry name" value="TRNASYNTHCYS"/>
</dbReference>
<dbReference type="NCBIfam" id="TIGR00435">
    <property type="entry name" value="cysS"/>
    <property type="match status" value="1"/>
</dbReference>
<evidence type="ECO:0000256" key="5">
    <source>
        <dbReference type="ARBA" id="ARBA00022598"/>
    </source>
</evidence>
<evidence type="ECO:0000256" key="4">
    <source>
        <dbReference type="ARBA" id="ARBA00022490"/>
    </source>
</evidence>
<comment type="subunit">
    <text evidence="3 12">Monomer.</text>
</comment>
<feature type="domain" description="Cysteinyl-tRNA synthetase class Ia DALR" evidence="13">
    <location>
        <begin position="342"/>
        <end position="400"/>
    </location>
</feature>
<dbReference type="RefSeq" id="WP_142947360.1">
    <property type="nucleotide sequence ID" value="NZ_ARXR01000007.1"/>
</dbReference>
<keyword evidence="9 12" id="KW-0067">ATP-binding</keyword>
<comment type="catalytic activity">
    <reaction evidence="12">
        <text>tRNA(Cys) + L-cysteine + ATP = L-cysteinyl-tRNA(Cys) + AMP + diphosphate</text>
        <dbReference type="Rhea" id="RHEA:17773"/>
        <dbReference type="Rhea" id="RHEA-COMP:9661"/>
        <dbReference type="Rhea" id="RHEA-COMP:9679"/>
        <dbReference type="ChEBI" id="CHEBI:30616"/>
        <dbReference type="ChEBI" id="CHEBI:33019"/>
        <dbReference type="ChEBI" id="CHEBI:35235"/>
        <dbReference type="ChEBI" id="CHEBI:78442"/>
        <dbReference type="ChEBI" id="CHEBI:78517"/>
        <dbReference type="ChEBI" id="CHEBI:456215"/>
        <dbReference type="EC" id="6.1.1.16"/>
    </reaction>
</comment>
<dbReference type="Gene3D" id="3.40.50.620">
    <property type="entry name" value="HUPs"/>
    <property type="match status" value="1"/>
</dbReference>
<dbReference type="HAMAP" id="MF_00041">
    <property type="entry name" value="Cys_tRNA_synth"/>
    <property type="match status" value="1"/>
</dbReference>
<dbReference type="EC" id="6.1.1.16" evidence="12"/>
<dbReference type="Proteomes" id="UP000644441">
    <property type="component" value="Unassembled WGS sequence"/>
</dbReference>
<dbReference type="PANTHER" id="PTHR10890:SF3">
    <property type="entry name" value="CYSTEINE--TRNA LIGASE, CYTOPLASMIC"/>
    <property type="match status" value="1"/>
</dbReference>
<evidence type="ECO:0000259" key="13">
    <source>
        <dbReference type="SMART" id="SM00840"/>
    </source>
</evidence>
<keyword evidence="15" id="KW-1185">Reference proteome</keyword>
<protein>
    <recommendedName>
        <fullName evidence="12">Cysteine--tRNA ligase</fullName>
        <ecNumber evidence="12">6.1.1.16</ecNumber>
    </recommendedName>
    <alternativeName>
        <fullName evidence="12">Cysteinyl-tRNA synthetase</fullName>
        <shortName evidence="12">CysRS</shortName>
    </alternativeName>
</protein>